<dbReference type="AlphaFoldDB" id="A0A142JQF3"/>
<protein>
    <submittedName>
        <fullName evidence="2">ABC transporter</fullName>
    </submittedName>
</protein>
<sequence length="1027" mass="114996">MTKREISRGAIWRQWDLHVHTPASFHWSGERFENDLSSAASKKLVDEMIEAMNKAEPAVFAIMDYWTFDGWFALKQRLSDADAPKLTKKVFPGIELRLSAPTEKRLNAHVIFSDAIADQHLKDFLANLKIERLDRSVSKDALVDLARATAADMLAKKGHKKEIVESDYADALLAGYKLAEVKTESYKNAIASVPNELAIGFMPYDTSDGLTEVKWEQHYSYFLGLFESSPIFESRNLDLRTAFLCEKTSTNHAWIDNFKHGLKDIPRLVVAGSDAHCFVGAAGNDDKRGYGDFPSGKRTWIKADPTFHGLKQAILEPAKRSFIGDTPPKVQEVESKKTFYIESIEISKTVDKAGVGQWLHGCDIPLNPDLVAVIGNKGSGKSALADVIATLGNSKQSKHFSFLKKDRFWGKTGEPARHFTGTLTWRDESTESRPLNESPSEEKAELVRYIPQGYFEELCNEHVSGKSNAFEKELRSVIFSHASEEMRLGALDFDQLTEQQEQSLRNRLGEYRKELASTNADIVRIEEQLQPIELKKLTDLLLLKGKQIEEHDKLKPAEVAAPTEAMSPAQKQAAEGLAAATQQAEAARKRSQEIAGETTELAKRQKAIGNIREQLRLLQRSFDQAEKAVSDDVKLLGFSWTDLAAIEIKTAVLDQKSTELATKQGEIKIEAERLADVLNAVTATQQGFTAKLNAPQQQYEAYQRQLVEWSKKREELIGSITEPETKVGLETRIEQIQELPLQHKDLEAKRLQLSEEIFDTLDAQRRARAELFKPVQDLIQKNVLIREDYRLQFQATLAASADAIADQLFALIKQTSGDFRGQDEALATIRRLFDGHDLNTKDGALAFIASLQEKVLAAAKASGSDAGIFSLLKKGQPATAVYDLIFGLNFLEPRYSLLFQDTQIEQLSPGQRGALLLIFYLLVDKGKTPIILDQPEENLDNETVFRLLVPVLSEAKKQRQIIMVTHNPNLAVVCDAEQIIHARFDRALDSTISYESGAIENTGLNEVVVTILEGTKPAFENRYGKYH</sequence>
<evidence type="ECO:0000256" key="1">
    <source>
        <dbReference type="SAM" id="Coils"/>
    </source>
</evidence>
<dbReference type="Gene3D" id="3.40.50.300">
    <property type="entry name" value="P-loop containing nucleotide triphosphate hydrolases"/>
    <property type="match status" value="2"/>
</dbReference>
<gene>
    <name evidence="2" type="ORF">A2G96_13405</name>
</gene>
<dbReference type="GO" id="GO:0005524">
    <property type="term" value="F:ATP binding"/>
    <property type="evidence" value="ECO:0007669"/>
    <property type="project" value="InterPro"/>
</dbReference>
<dbReference type="Proteomes" id="UP000075238">
    <property type="component" value="Chromosome 1"/>
</dbReference>
<dbReference type="InterPro" id="IPR016195">
    <property type="entry name" value="Pol/histidinol_Pase-like"/>
</dbReference>
<proteinExistence type="predicted"/>
<dbReference type="InterPro" id="IPR027417">
    <property type="entry name" value="P-loop_NTPase"/>
</dbReference>
<accession>A0A142JQF3</accession>
<dbReference type="PANTHER" id="PTHR24220">
    <property type="entry name" value="IMPORT ATP-BINDING PROTEIN"/>
    <property type="match status" value="1"/>
</dbReference>
<name>A0A142JQF3_9BURK</name>
<feature type="coiled-coil region" evidence="1">
    <location>
        <begin position="577"/>
        <end position="628"/>
    </location>
</feature>
<dbReference type="GO" id="GO:0005886">
    <property type="term" value="C:plasma membrane"/>
    <property type="evidence" value="ECO:0007669"/>
    <property type="project" value="TreeGrafter"/>
</dbReference>
<dbReference type="Gene3D" id="3.20.20.140">
    <property type="entry name" value="Metal-dependent hydrolases"/>
    <property type="match status" value="1"/>
</dbReference>
<reference evidence="2 3" key="1">
    <citation type="submission" date="2016-03" db="EMBL/GenBank/DDBJ databases">
        <title>Complete genome sequence of a novel chlorpyrifos degrading bacterium, Cupriavidus nantongensis sp. X1.</title>
        <authorList>
            <person name="Fang L."/>
        </authorList>
    </citation>
    <scope>NUCLEOTIDE SEQUENCE [LARGE SCALE GENOMIC DNA]</scope>
    <source>
        <strain evidence="2 3">X1</strain>
    </source>
</reference>
<keyword evidence="1" id="KW-0175">Coiled coil</keyword>
<dbReference type="NCBIfam" id="NF045780">
    <property type="entry name" value="TrlF_fam_ATP"/>
    <property type="match status" value="1"/>
</dbReference>
<dbReference type="InterPro" id="IPR054787">
    <property type="entry name" value="TrlF_ATPase"/>
</dbReference>
<dbReference type="SUPFAM" id="SSF89550">
    <property type="entry name" value="PHP domain-like"/>
    <property type="match status" value="1"/>
</dbReference>
<dbReference type="STRING" id="1796606.A2G96_13405"/>
<keyword evidence="3" id="KW-1185">Reference proteome</keyword>
<dbReference type="EMBL" id="CP014844">
    <property type="protein sequence ID" value="AMR80315.1"/>
    <property type="molecule type" value="Genomic_DNA"/>
</dbReference>
<evidence type="ECO:0000313" key="3">
    <source>
        <dbReference type="Proteomes" id="UP000075238"/>
    </source>
</evidence>
<evidence type="ECO:0000313" key="2">
    <source>
        <dbReference type="EMBL" id="AMR80315.1"/>
    </source>
</evidence>
<organism evidence="2 3">
    <name type="scientific">Cupriavidus nantongensis</name>
    <dbReference type="NCBI Taxonomy" id="1796606"/>
    <lineage>
        <taxon>Bacteria</taxon>
        <taxon>Pseudomonadati</taxon>
        <taxon>Pseudomonadota</taxon>
        <taxon>Betaproteobacteria</taxon>
        <taxon>Burkholderiales</taxon>
        <taxon>Burkholderiaceae</taxon>
        <taxon>Cupriavidus</taxon>
    </lineage>
</organism>
<dbReference type="GO" id="GO:0022857">
    <property type="term" value="F:transmembrane transporter activity"/>
    <property type="evidence" value="ECO:0007669"/>
    <property type="project" value="TreeGrafter"/>
</dbReference>
<feature type="coiled-coil region" evidence="1">
    <location>
        <begin position="501"/>
        <end position="528"/>
    </location>
</feature>
<dbReference type="InterPro" id="IPR015854">
    <property type="entry name" value="ABC_transpr_LolD-like"/>
</dbReference>
<dbReference type="KEGG" id="cnan:A2G96_13405"/>
<dbReference type="GO" id="GO:0016887">
    <property type="term" value="F:ATP hydrolysis activity"/>
    <property type="evidence" value="ECO:0007669"/>
    <property type="project" value="InterPro"/>
</dbReference>
<dbReference type="SUPFAM" id="SSF52540">
    <property type="entry name" value="P-loop containing nucleoside triphosphate hydrolases"/>
    <property type="match status" value="1"/>
</dbReference>